<feature type="transmembrane region" description="Helical" evidence="7">
    <location>
        <begin position="286"/>
        <end position="308"/>
    </location>
</feature>
<dbReference type="Gene3D" id="3.30.565.10">
    <property type="entry name" value="Histidine kinase-like ATPase, C-terminal domain"/>
    <property type="match status" value="1"/>
</dbReference>
<keyword evidence="3" id="KW-0597">Phosphoprotein</keyword>
<dbReference type="Gene3D" id="3.30.450.20">
    <property type="entry name" value="PAS domain"/>
    <property type="match status" value="2"/>
</dbReference>
<dbReference type="Gene3D" id="6.10.340.10">
    <property type="match status" value="1"/>
</dbReference>
<evidence type="ECO:0000256" key="7">
    <source>
        <dbReference type="SAM" id="Phobius"/>
    </source>
</evidence>
<keyword evidence="10" id="KW-1185">Reference proteome</keyword>
<dbReference type="InterPro" id="IPR050640">
    <property type="entry name" value="Bact_2-comp_sensor_kinase"/>
</dbReference>
<dbReference type="InterPro" id="IPR036890">
    <property type="entry name" value="HATPase_C_sf"/>
</dbReference>
<dbReference type="CDD" id="cd06225">
    <property type="entry name" value="HAMP"/>
    <property type="match status" value="1"/>
</dbReference>
<name>A0A927BQD4_9BACL</name>
<keyword evidence="2" id="KW-1003">Cell membrane</keyword>
<dbReference type="RefSeq" id="WP_190913977.1">
    <property type="nucleotide sequence ID" value="NZ_JACXIZ010000005.1"/>
</dbReference>
<dbReference type="CDD" id="cd12912">
    <property type="entry name" value="PDC2_MCP_like"/>
    <property type="match status" value="1"/>
</dbReference>
<protein>
    <submittedName>
        <fullName evidence="9">Histidine kinase</fullName>
    </submittedName>
</protein>
<accession>A0A927BQD4</accession>
<comment type="subcellular location">
    <subcellularLocation>
        <location evidence="1">Cell membrane</location>
        <topology evidence="1">Multi-pass membrane protein</topology>
    </subcellularLocation>
</comment>
<sequence length="607" mass="68479">MNLSLKSKLTLMIILCLFVPFAILGPLWYWQSNRTIEENAAYYSRMLVDQTDSYINAYLSELERMAVPVLVNPSVQQFLHVEQEDYYDLFILQRRIRQELYANLVYGRSDIYGFTLIISESLRYSTRQDMMNHHRMDRYVQRLASARAEEDFVIEGLNRIDAIPVITAYKVFADPVNAANRGIMIIDLNLSKIRDILSSLKLDNVGTAYLLDAAGQYIYHPDRSRIGSLAGADELASIRAARGFRMTGSGADEAMVTYHTSALTGWTIAFEVPMHSLNADLQALRALTLSFSLLFAAGVLLLLGGYTLHLTRSLLRLQKLMKRAEMGDFDVEADQGRRDEIGALNRSFNHMVREYKRLIQVVHRSELRAKDMELGRTASMLQALQAQIHPHFLFNTLGTIHSYAIMAGMRPISKLVSNLSGLFRYSMHSGTQLVTLQEELRHARAYLDIQRERHEELAVEIRVAVGLDPHALPAVRLMLQPLLENALLHGYQQHGRSPDYVGLFVSRTAGGCAVRVADRGGGMTRQARERFNRLFGELTAAQLLRDDLPDLPQRIGLWNVHKRIRLLFGEPYGLWIEAAQGGGTVVTITIPDEHGGDDDAADYARGG</sequence>
<comment type="caution">
    <text evidence="9">The sequence shown here is derived from an EMBL/GenBank/DDBJ whole genome shotgun (WGS) entry which is preliminary data.</text>
</comment>
<feature type="domain" description="HAMP" evidence="8">
    <location>
        <begin position="308"/>
        <end position="360"/>
    </location>
</feature>
<reference evidence="9" key="1">
    <citation type="submission" date="2020-09" db="EMBL/GenBank/DDBJ databases">
        <title>A novel bacterium of genus Paenibacillus, isolated from South China Sea.</title>
        <authorList>
            <person name="Huang H."/>
            <person name="Mo K."/>
            <person name="Hu Y."/>
        </authorList>
    </citation>
    <scope>NUCLEOTIDE SEQUENCE</scope>
    <source>
        <strain evidence="9">IB182496</strain>
    </source>
</reference>
<gene>
    <name evidence="9" type="ORF">IDH44_01385</name>
</gene>
<dbReference type="PANTHER" id="PTHR34220:SF7">
    <property type="entry name" value="SENSOR HISTIDINE KINASE YPDA"/>
    <property type="match status" value="1"/>
</dbReference>
<keyword evidence="4" id="KW-0808">Transferase</keyword>
<evidence type="ECO:0000256" key="5">
    <source>
        <dbReference type="ARBA" id="ARBA00022777"/>
    </source>
</evidence>
<evidence type="ECO:0000313" key="10">
    <source>
        <dbReference type="Proteomes" id="UP000621560"/>
    </source>
</evidence>
<dbReference type="SUPFAM" id="SSF55874">
    <property type="entry name" value="ATPase domain of HSP90 chaperone/DNA topoisomerase II/histidine kinase"/>
    <property type="match status" value="1"/>
</dbReference>
<dbReference type="InterPro" id="IPR003594">
    <property type="entry name" value="HATPase_dom"/>
</dbReference>
<dbReference type="InterPro" id="IPR010559">
    <property type="entry name" value="Sig_transdc_His_kin_internal"/>
</dbReference>
<keyword evidence="7" id="KW-1133">Transmembrane helix</keyword>
<dbReference type="SUPFAM" id="SSF158472">
    <property type="entry name" value="HAMP domain-like"/>
    <property type="match status" value="1"/>
</dbReference>
<dbReference type="AlphaFoldDB" id="A0A927BQD4"/>
<keyword evidence="6 7" id="KW-0472">Membrane</keyword>
<evidence type="ECO:0000259" key="8">
    <source>
        <dbReference type="PROSITE" id="PS50885"/>
    </source>
</evidence>
<evidence type="ECO:0000256" key="1">
    <source>
        <dbReference type="ARBA" id="ARBA00004651"/>
    </source>
</evidence>
<dbReference type="GO" id="GO:0000155">
    <property type="term" value="F:phosphorelay sensor kinase activity"/>
    <property type="evidence" value="ECO:0007669"/>
    <property type="project" value="InterPro"/>
</dbReference>
<dbReference type="PANTHER" id="PTHR34220">
    <property type="entry name" value="SENSOR HISTIDINE KINASE YPDA"/>
    <property type="match status" value="1"/>
</dbReference>
<evidence type="ECO:0000256" key="2">
    <source>
        <dbReference type="ARBA" id="ARBA00022475"/>
    </source>
</evidence>
<evidence type="ECO:0000256" key="3">
    <source>
        <dbReference type="ARBA" id="ARBA00022553"/>
    </source>
</evidence>
<evidence type="ECO:0000313" key="9">
    <source>
        <dbReference type="EMBL" id="MBD2843830.1"/>
    </source>
</evidence>
<dbReference type="SMART" id="SM00304">
    <property type="entry name" value="HAMP"/>
    <property type="match status" value="1"/>
</dbReference>
<dbReference type="GO" id="GO:0005886">
    <property type="term" value="C:plasma membrane"/>
    <property type="evidence" value="ECO:0007669"/>
    <property type="project" value="UniProtKB-SubCell"/>
</dbReference>
<dbReference type="Pfam" id="PF00672">
    <property type="entry name" value="HAMP"/>
    <property type="match status" value="1"/>
</dbReference>
<dbReference type="PROSITE" id="PS50885">
    <property type="entry name" value="HAMP"/>
    <property type="match status" value="1"/>
</dbReference>
<evidence type="ECO:0000256" key="4">
    <source>
        <dbReference type="ARBA" id="ARBA00022679"/>
    </source>
</evidence>
<proteinExistence type="predicted"/>
<organism evidence="9 10">
    <name type="scientific">Paenibacillus sabuli</name>
    <dbReference type="NCBI Taxonomy" id="2772509"/>
    <lineage>
        <taxon>Bacteria</taxon>
        <taxon>Bacillati</taxon>
        <taxon>Bacillota</taxon>
        <taxon>Bacilli</taxon>
        <taxon>Bacillales</taxon>
        <taxon>Paenibacillaceae</taxon>
        <taxon>Paenibacillus</taxon>
    </lineage>
</organism>
<dbReference type="EMBL" id="JACXIZ010000005">
    <property type="protein sequence ID" value="MBD2843830.1"/>
    <property type="molecule type" value="Genomic_DNA"/>
</dbReference>
<dbReference type="Pfam" id="PF02518">
    <property type="entry name" value="HATPase_c"/>
    <property type="match status" value="1"/>
</dbReference>
<dbReference type="InterPro" id="IPR003660">
    <property type="entry name" value="HAMP_dom"/>
</dbReference>
<evidence type="ECO:0000256" key="6">
    <source>
        <dbReference type="ARBA" id="ARBA00023136"/>
    </source>
</evidence>
<keyword evidence="7" id="KW-0812">Transmembrane</keyword>
<dbReference type="Pfam" id="PF06580">
    <property type="entry name" value="His_kinase"/>
    <property type="match status" value="1"/>
</dbReference>
<feature type="transmembrane region" description="Helical" evidence="7">
    <location>
        <begin position="9"/>
        <end position="30"/>
    </location>
</feature>
<dbReference type="Proteomes" id="UP000621560">
    <property type="component" value="Unassembled WGS sequence"/>
</dbReference>
<keyword evidence="5 9" id="KW-0418">Kinase</keyword>